<dbReference type="PROSITE" id="PS51318">
    <property type="entry name" value="TAT"/>
    <property type="match status" value="1"/>
</dbReference>
<evidence type="ECO:0000256" key="4">
    <source>
        <dbReference type="SAM" id="SignalP"/>
    </source>
</evidence>
<dbReference type="Pfam" id="PF13354">
    <property type="entry name" value="Beta-lactamase2"/>
    <property type="match status" value="1"/>
</dbReference>
<dbReference type="InterPro" id="IPR000871">
    <property type="entry name" value="Beta-lactam_class-A"/>
</dbReference>
<name>A0ABW9NSD5_9ACTN</name>
<evidence type="ECO:0000313" key="7">
    <source>
        <dbReference type="Proteomes" id="UP000460558"/>
    </source>
</evidence>
<dbReference type="Gene3D" id="3.40.710.10">
    <property type="entry name" value="DD-peptidase/beta-lactamase superfamily"/>
    <property type="match status" value="1"/>
</dbReference>
<evidence type="ECO:0000256" key="2">
    <source>
        <dbReference type="ARBA" id="ARBA00030171"/>
    </source>
</evidence>
<evidence type="ECO:0000259" key="5">
    <source>
        <dbReference type="Pfam" id="PF13354"/>
    </source>
</evidence>
<dbReference type="InterPro" id="IPR012338">
    <property type="entry name" value="Beta-lactam/transpept-like"/>
</dbReference>
<dbReference type="GO" id="GO:0016787">
    <property type="term" value="F:hydrolase activity"/>
    <property type="evidence" value="ECO:0007669"/>
    <property type="project" value="UniProtKB-KW"/>
</dbReference>
<evidence type="ECO:0000256" key="3">
    <source>
        <dbReference type="SAM" id="MobiDB-lite"/>
    </source>
</evidence>
<keyword evidence="6" id="KW-0378">Hydrolase</keyword>
<feature type="region of interest" description="Disordered" evidence="3">
    <location>
        <begin position="302"/>
        <end position="340"/>
    </location>
</feature>
<accession>A0ABW9NSD5</accession>
<feature type="domain" description="Beta-lactamase class A catalytic" evidence="5">
    <location>
        <begin position="129"/>
        <end position="267"/>
    </location>
</feature>
<dbReference type="PANTHER" id="PTHR35333">
    <property type="entry name" value="BETA-LACTAMASE"/>
    <property type="match status" value="1"/>
</dbReference>
<dbReference type="InterPro" id="IPR006311">
    <property type="entry name" value="TAT_signal"/>
</dbReference>
<feature type="signal peptide" evidence="4">
    <location>
        <begin position="1"/>
        <end position="36"/>
    </location>
</feature>
<evidence type="ECO:0000313" key="6">
    <source>
        <dbReference type="EMBL" id="MQS36222.1"/>
    </source>
</evidence>
<dbReference type="PANTHER" id="PTHR35333:SF3">
    <property type="entry name" value="BETA-LACTAMASE-TYPE TRANSPEPTIDASE FOLD CONTAINING PROTEIN"/>
    <property type="match status" value="1"/>
</dbReference>
<reference evidence="6 7" key="1">
    <citation type="submission" date="2019-06" db="EMBL/GenBank/DDBJ databases">
        <title>Comparative genomics and metabolomics analyses of clavulanic acid producing Streptomyces species provides insight into specialized metabolism and evolution of beta-lactam biosynthetic gene clusters.</title>
        <authorList>
            <person name="Moore M.A."/>
            <person name="Cruz-Morales P."/>
            <person name="Barona Gomez F."/>
            <person name="Kapil T."/>
        </authorList>
    </citation>
    <scope>NUCLEOTIDE SEQUENCE [LARGE SCALE GENOMIC DNA]</scope>
    <source>
        <strain evidence="6 7">T-272</strain>
    </source>
</reference>
<dbReference type="RefSeq" id="WP_153482873.1">
    <property type="nucleotide sequence ID" value="NZ_VDEQ01000113.1"/>
</dbReference>
<feature type="chain" id="PRO_5046638790" description="Beta-lactamase" evidence="4">
    <location>
        <begin position="37"/>
        <end position="340"/>
    </location>
</feature>
<keyword evidence="4" id="KW-0732">Signal</keyword>
<protein>
    <recommendedName>
        <fullName evidence="1">Beta-lactamase</fullName>
    </recommendedName>
    <alternativeName>
        <fullName evidence="2">Penicillinase</fullName>
    </alternativeName>
</protein>
<proteinExistence type="predicted"/>
<sequence>MTHHHRTAGRRRAVAAVLAAAVVVPPAMTTAPAAAAAPTAATPATPPAVSCTSQKAGLAAALKKDITAALKNRKGTIAVQVDDAVTGTSCTLRATQKFDSASVVKVTVLGALLLDAQRQERKLTSREKSLAKAMITKSDNASTSTLWKQLGPTKVKRFIKAAGMTDTTPGADRYWGLTQITARDQQRLLGRLTTKNSLLTDDSRAYARKLMGEVVRDQRWGTPAGAPATATVQVKNGWLPRKTHGWRVHSIGAFTGKGHNYTISVLTHGNKTMTDGVNTIQAVSRAIHKRLNPKAPARTAYVPPAVPHEAVPATPERAARESVPADGAHGPQGTDRTDGT</sequence>
<dbReference type="EMBL" id="VDEQ01000113">
    <property type="protein sequence ID" value="MQS36222.1"/>
    <property type="molecule type" value="Genomic_DNA"/>
</dbReference>
<evidence type="ECO:0000256" key="1">
    <source>
        <dbReference type="ARBA" id="ARBA00018879"/>
    </source>
</evidence>
<organism evidence="6 7">
    <name type="scientific">Streptomyces katsurahamanus</name>
    <dbReference type="NCBI Taxonomy" id="2577098"/>
    <lineage>
        <taxon>Bacteria</taxon>
        <taxon>Bacillati</taxon>
        <taxon>Actinomycetota</taxon>
        <taxon>Actinomycetes</taxon>
        <taxon>Kitasatosporales</taxon>
        <taxon>Streptomycetaceae</taxon>
        <taxon>Streptomyces</taxon>
    </lineage>
</organism>
<keyword evidence="7" id="KW-1185">Reference proteome</keyword>
<dbReference type="SUPFAM" id="SSF56601">
    <property type="entry name" value="beta-lactamase/transpeptidase-like"/>
    <property type="match status" value="1"/>
</dbReference>
<comment type="caution">
    <text evidence="6">The sequence shown here is derived from an EMBL/GenBank/DDBJ whole genome shotgun (WGS) entry which is preliminary data.</text>
</comment>
<gene>
    <name evidence="6" type="ORF">FFZ77_11610</name>
</gene>
<dbReference type="InterPro" id="IPR045155">
    <property type="entry name" value="Beta-lactam_cat"/>
</dbReference>
<dbReference type="Proteomes" id="UP000460558">
    <property type="component" value="Unassembled WGS sequence"/>
</dbReference>